<dbReference type="Gene3D" id="3.40.50.720">
    <property type="entry name" value="NAD(P)-binding Rossmann-like Domain"/>
    <property type="match status" value="1"/>
</dbReference>
<evidence type="ECO:0000313" key="3">
    <source>
        <dbReference type="EMBL" id="MEB3510417.1"/>
    </source>
</evidence>
<sequence>MKVVITGASGNVGTALLRALRADDCELVGIARRTPDRTREPYAGVRWVSCDIGAADAVETLRAACTGADVLVHLAWAIHPRRGDPPMRRTNLLGTENVLRAAARSAVPQLIAASSCAAYTPAERWRRVSEEWRLSGVPGSAYSSGKAELEAQLDTFAAGHPEIRTARIRPCGIAQAEAAAELADWILPPWLPRRLVGGRLAPVPLWRELRLQLVHSADVAAAIRRIAHQRATGAFNLAAEPCLGADALAGMFGGFRLPAPRRALHAAAWTGWRAGLLPLHPAWLTLADRACLIDSSKARRELGWAPRFAAHETGAELVSAMRAARTGYSPPLAPDRKIRLGRPSHQDQRPGGEHRR</sequence>
<keyword evidence="4" id="KW-1185">Reference proteome</keyword>
<dbReference type="Proteomes" id="UP001348098">
    <property type="component" value="Unassembled WGS sequence"/>
</dbReference>
<dbReference type="SUPFAM" id="SSF51735">
    <property type="entry name" value="NAD(P)-binding Rossmann-fold domains"/>
    <property type="match status" value="1"/>
</dbReference>
<dbReference type="Pfam" id="PF01370">
    <property type="entry name" value="Epimerase"/>
    <property type="match status" value="1"/>
</dbReference>
<dbReference type="InterPro" id="IPR051783">
    <property type="entry name" value="NAD(P)-dependent_oxidoreduct"/>
</dbReference>
<dbReference type="PANTHER" id="PTHR48079">
    <property type="entry name" value="PROTEIN YEEZ"/>
    <property type="match status" value="1"/>
</dbReference>
<comment type="caution">
    <text evidence="3">The sequence shown here is derived from an EMBL/GenBank/DDBJ whole genome shotgun (WGS) entry which is preliminary data.</text>
</comment>
<feature type="compositionally biased region" description="Basic and acidic residues" evidence="1">
    <location>
        <begin position="334"/>
        <end position="356"/>
    </location>
</feature>
<gene>
    <name evidence="3" type="ORF">U3653_10340</name>
</gene>
<organism evidence="3 4">
    <name type="scientific">Nocardia implantans</name>
    <dbReference type="NCBI Taxonomy" id="3108168"/>
    <lineage>
        <taxon>Bacteria</taxon>
        <taxon>Bacillati</taxon>
        <taxon>Actinomycetota</taxon>
        <taxon>Actinomycetes</taxon>
        <taxon>Mycobacteriales</taxon>
        <taxon>Nocardiaceae</taxon>
        <taxon>Nocardia</taxon>
    </lineage>
</organism>
<dbReference type="PANTHER" id="PTHR48079:SF6">
    <property type="entry name" value="NAD(P)-BINDING DOMAIN-CONTAINING PROTEIN-RELATED"/>
    <property type="match status" value="1"/>
</dbReference>
<proteinExistence type="predicted"/>
<dbReference type="EMBL" id="JAYKYQ010000003">
    <property type="protein sequence ID" value="MEB3510417.1"/>
    <property type="molecule type" value="Genomic_DNA"/>
</dbReference>
<evidence type="ECO:0000256" key="1">
    <source>
        <dbReference type="SAM" id="MobiDB-lite"/>
    </source>
</evidence>
<dbReference type="RefSeq" id="WP_195079381.1">
    <property type="nucleotide sequence ID" value="NZ_JAYESH010000003.1"/>
</dbReference>
<feature type="domain" description="NAD-dependent epimerase/dehydratase" evidence="2">
    <location>
        <begin position="3"/>
        <end position="237"/>
    </location>
</feature>
<evidence type="ECO:0000313" key="4">
    <source>
        <dbReference type="Proteomes" id="UP001348098"/>
    </source>
</evidence>
<reference evidence="3 4" key="1">
    <citation type="submission" date="2023-12" db="EMBL/GenBank/DDBJ databases">
        <title>novel species in genus Nocarida.</title>
        <authorList>
            <person name="Li Z."/>
        </authorList>
    </citation>
    <scope>NUCLEOTIDE SEQUENCE [LARGE SCALE GENOMIC DNA]</scope>
    <source>
        <strain evidence="3 4">CDC186</strain>
    </source>
</reference>
<dbReference type="InterPro" id="IPR036291">
    <property type="entry name" value="NAD(P)-bd_dom_sf"/>
</dbReference>
<evidence type="ECO:0000259" key="2">
    <source>
        <dbReference type="Pfam" id="PF01370"/>
    </source>
</evidence>
<feature type="region of interest" description="Disordered" evidence="1">
    <location>
        <begin position="327"/>
        <end position="356"/>
    </location>
</feature>
<dbReference type="InterPro" id="IPR001509">
    <property type="entry name" value="Epimerase_deHydtase"/>
</dbReference>
<accession>A0ABU6ASF6</accession>
<protein>
    <submittedName>
        <fullName evidence="3">NAD-dependent epimerase/dehydratase family protein</fullName>
    </submittedName>
</protein>
<name>A0ABU6ASF6_9NOCA</name>